<dbReference type="EMBL" id="AFNH02000317">
    <property type="protein sequence ID" value="EZG77692.1"/>
    <property type="molecule type" value="Genomic_DNA"/>
</dbReference>
<evidence type="ECO:0000313" key="2">
    <source>
        <dbReference type="Proteomes" id="UP000019763"/>
    </source>
</evidence>
<organism evidence="1 2">
    <name type="scientific">Gregarina niphandrodes</name>
    <name type="common">Septate eugregarine</name>
    <dbReference type="NCBI Taxonomy" id="110365"/>
    <lineage>
        <taxon>Eukaryota</taxon>
        <taxon>Sar</taxon>
        <taxon>Alveolata</taxon>
        <taxon>Apicomplexa</taxon>
        <taxon>Conoidasida</taxon>
        <taxon>Gregarinasina</taxon>
        <taxon>Eugregarinorida</taxon>
        <taxon>Gregarinidae</taxon>
        <taxon>Gregarina</taxon>
    </lineage>
</organism>
<dbReference type="GeneID" id="22911613"/>
<accession>A0A023BA43</accession>
<dbReference type="AlphaFoldDB" id="A0A023BA43"/>
<comment type="caution">
    <text evidence="1">The sequence shown here is derived from an EMBL/GenBank/DDBJ whole genome shotgun (WGS) entry which is preliminary data.</text>
</comment>
<dbReference type="RefSeq" id="XP_011129491.1">
    <property type="nucleotide sequence ID" value="XM_011131189.1"/>
</dbReference>
<gene>
    <name evidence="1" type="ORF">GNI_041700</name>
</gene>
<dbReference type="VEuPathDB" id="CryptoDB:GNI_041700"/>
<keyword evidence="2" id="KW-1185">Reference proteome</keyword>
<dbReference type="Proteomes" id="UP000019763">
    <property type="component" value="Unassembled WGS sequence"/>
</dbReference>
<name>A0A023BA43_GRENI</name>
<proteinExistence type="predicted"/>
<reference evidence="1" key="1">
    <citation type="submission" date="2013-12" db="EMBL/GenBank/DDBJ databases">
        <authorList>
            <person name="Omoto C.K."/>
            <person name="Sibley D."/>
            <person name="Venepally P."/>
            <person name="Hadjithomas M."/>
            <person name="Karamycheva S."/>
            <person name="Brunk B."/>
            <person name="Roos D."/>
            <person name="Caler E."/>
            <person name="Lorenzi H."/>
        </authorList>
    </citation>
    <scope>NUCLEOTIDE SEQUENCE</scope>
</reference>
<protein>
    <submittedName>
        <fullName evidence="1">Uncharacterized protein</fullName>
    </submittedName>
</protein>
<evidence type="ECO:0000313" key="1">
    <source>
        <dbReference type="EMBL" id="EZG77692.1"/>
    </source>
</evidence>
<sequence length="266" mass="30596">MRSNRACDVLWRSRHMALALFVDGNGELSGIENCVIRRMHVQFGTHEQFEHHQTKTVEVIVACRKDNRGNRLKEFMCQSSDESKVNEEINCWDWFRDPTKIQLASKSTMNYCAGPETLQEFTVYATQQIINNLPDHLRQRIDKHQLAINIAGHHPIHPPHDLTENMNTENPKTQYFEFTDYGPARETEFWSQIKTVQPVVKPVVQQPKSQLIPDINSNQLLRGSSGLKTLSTPLRLRSFAPPAANALSRIHFVRKTPKEVDDSERG</sequence>